<dbReference type="EMBL" id="JPRO01000001">
    <property type="protein sequence ID" value="KFF09136.1"/>
    <property type="molecule type" value="Genomic_DNA"/>
</dbReference>
<dbReference type="RefSeq" id="WP_034700998.1">
    <property type="nucleotide sequence ID" value="NZ_JPRO01000001.1"/>
</dbReference>
<keyword evidence="2" id="KW-1185">Reference proteome</keyword>
<proteinExistence type="predicted"/>
<reference evidence="1 2" key="1">
    <citation type="submission" date="2014-07" db="EMBL/GenBank/DDBJ databases">
        <title>Genome of Chryseobacterium luteum DSM 18605.</title>
        <authorList>
            <person name="Stropko S.J."/>
            <person name="Pipes S.E."/>
            <person name="Newman J.D."/>
        </authorList>
    </citation>
    <scope>NUCLEOTIDE SEQUENCE [LARGE SCALE GENOMIC DNA]</scope>
    <source>
        <strain evidence="1 2">DSM 18605</strain>
    </source>
</reference>
<gene>
    <name evidence="1" type="ORF">IX38_01055</name>
</gene>
<dbReference type="Proteomes" id="UP000028703">
    <property type="component" value="Unassembled WGS sequence"/>
</dbReference>
<dbReference type="AlphaFoldDB" id="A0A085ZXH2"/>
<dbReference type="eggNOG" id="ENOG502ZAPA">
    <property type="taxonomic scope" value="Bacteria"/>
</dbReference>
<comment type="caution">
    <text evidence="1">The sequence shown here is derived from an EMBL/GenBank/DDBJ whole genome shotgun (WGS) entry which is preliminary data.</text>
</comment>
<dbReference type="STRING" id="421531.IX38_01055"/>
<dbReference type="OrthoDB" id="6103557at2"/>
<sequence>MTTPHQLLEKHTHELNLNELAYIHLSDSNSHFTLKKNLVRSTLSFAIQNVKQALNLEYSKQLMPYMTLCAILDQIGICYDRNDQPLPRSGNGLKRALIQFGEVDEDDDLINIIYSLRNGLLHNVSLTSFDKKNEKFYKFRYNSQITSIYKEAEETWDGSYETLDTNPEKFTTHINVKLFSDLVFSCVDKANSLNHTNNLVLRLEGGLMQLFFDYILSIYKPDRLSLKK</sequence>
<protein>
    <submittedName>
        <fullName evidence="1">Uncharacterized protein</fullName>
    </submittedName>
</protein>
<evidence type="ECO:0000313" key="2">
    <source>
        <dbReference type="Proteomes" id="UP000028703"/>
    </source>
</evidence>
<name>A0A085ZXH2_9FLAO</name>
<accession>A0A085ZXH2</accession>
<organism evidence="1 2">
    <name type="scientific">Chryseobacterium luteum</name>
    <dbReference type="NCBI Taxonomy" id="421531"/>
    <lineage>
        <taxon>Bacteria</taxon>
        <taxon>Pseudomonadati</taxon>
        <taxon>Bacteroidota</taxon>
        <taxon>Flavobacteriia</taxon>
        <taxon>Flavobacteriales</taxon>
        <taxon>Weeksellaceae</taxon>
        <taxon>Chryseobacterium group</taxon>
        <taxon>Chryseobacterium</taxon>
    </lineage>
</organism>
<evidence type="ECO:0000313" key="1">
    <source>
        <dbReference type="EMBL" id="KFF09136.1"/>
    </source>
</evidence>